<sequence>MSRFAVHRAVALVTGAGAGIGLATAAELAGRGASVLLVDRDDAAVAAAAARLGPRTAAVTADVTDPDAMTAAVAEAVRVFGRLDLVVANAGVTPPPATLRTGDPADFRRVVEVNLHGALHTVRPAIEQLITHRGHVVVVASCAAYSPPLGGSAYMVSKAAVEVLARALRLELAPHRVGVTTVAFGFVDTGLARATLDEHEVGPRLSALLPGPLRRRITPADAARVIARGAARRAVRVTAPRAWAPLGVLRGVLSPLVDAVVVRGPGAGLVRLLEREHRAP</sequence>
<dbReference type="InterPro" id="IPR036291">
    <property type="entry name" value="NAD(P)-bd_dom_sf"/>
</dbReference>
<dbReference type="OrthoDB" id="3743899at2"/>
<dbReference type="CDD" id="cd05233">
    <property type="entry name" value="SDR_c"/>
    <property type="match status" value="1"/>
</dbReference>
<protein>
    <submittedName>
        <fullName evidence="6">NADP-dependent 3-hydroxy acid dehydrogenase YdfG</fullName>
    </submittedName>
</protein>
<feature type="chain" id="PRO_5011705223" evidence="4">
    <location>
        <begin position="26"/>
        <end position="280"/>
    </location>
</feature>
<evidence type="ECO:0000256" key="4">
    <source>
        <dbReference type="SAM" id="SignalP"/>
    </source>
</evidence>
<dbReference type="Gene3D" id="3.40.50.720">
    <property type="entry name" value="NAD(P)-binding Rossmann-like Domain"/>
    <property type="match status" value="1"/>
</dbReference>
<feature type="domain" description="Ketoreductase" evidence="5">
    <location>
        <begin position="9"/>
        <end position="190"/>
    </location>
</feature>
<evidence type="ECO:0000256" key="3">
    <source>
        <dbReference type="RuleBase" id="RU000363"/>
    </source>
</evidence>
<dbReference type="EMBL" id="FOUY01000044">
    <property type="protein sequence ID" value="SFO32108.1"/>
    <property type="molecule type" value="Genomic_DNA"/>
</dbReference>
<dbReference type="AlphaFoldDB" id="A0A1I5G7S5"/>
<reference evidence="6 7" key="1">
    <citation type="submission" date="2016-10" db="EMBL/GenBank/DDBJ databases">
        <authorList>
            <person name="de Groot N.N."/>
        </authorList>
    </citation>
    <scope>NUCLEOTIDE SEQUENCE [LARGE SCALE GENOMIC DNA]</scope>
    <source>
        <strain evidence="6 7">CGMCC 4.1877</strain>
    </source>
</reference>
<dbReference type="Pfam" id="PF00106">
    <property type="entry name" value="adh_short"/>
    <property type="match status" value="1"/>
</dbReference>
<organism evidence="6 7">
    <name type="scientific">Pseudonocardia ammonioxydans</name>
    <dbReference type="NCBI Taxonomy" id="260086"/>
    <lineage>
        <taxon>Bacteria</taxon>
        <taxon>Bacillati</taxon>
        <taxon>Actinomycetota</taxon>
        <taxon>Actinomycetes</taxon>
        <taxon>Pseudonocardiales</taxon>
        <taxon>Pseudonocardiaceae</taxon>
        <taxon>Pseudonocardia</taxon>
    </lineage>
</organism>
<feature type="signal peptide" evidence="4">
    <location>
        <begin position="1"/>
        <end position="25"/>
    </location>
</feature>
<dbReference type="PANTHER" id="PTHR43391">
    <property type="entry name" value="RETINOL DEHYDROGENASE-RELATED"/>
    <property type="match status" value="1"/>
</dbReference>
<comment type="similarity">
    <text evidence="1 3">Belongs to the short-chain dehydrogenases/reductases (SDR) family.</text>
</comment>
<gene>
    <name evidence="6" type="ORF">SAMN05216207_104412</name>
</gene>
<dbReference type="InterPro" id="IPR002347">
    <property type="entry name" value="SDR_fam"/>
</dbReference>
<proteinExistence type="inferred from homology"/>
<dbReference type="GO" id="GO:0016491">
    <property type="term" value="F:oxidoreductase activity"/>
    <property type="evidence" value="ECO:0007669"/>
    <property type="project" value="UniProtKB-KW"/>
</dbReference>
<dbReference type="FunFam" id="3.40.50.720:FF:000084">
    <property type="entry name" value="Short-chain dehydrogenase reductase"/>
    <property type="match status" value="1"/>
</dbReference>
<dbReference type="Proteomes" id="UP000199614">
    <property type="component" value="Unassembled WGS sequence"/>
</dbReference>
<evidence type="ECO:0000313" key="7">
    <source>
        <dbReference type="Proteomes" id="UP000199614"/>
    </source>
</evidence>
<dbReference type="STRING" id="260086.SAMN05216207_104412"/>
<name>A0A1I5G7S5_PSUAM</name>
<keyword evidence="4" id="KW-0732">Signal</keyword>
<keyword evidence="2" id="KW-0560">Oxidoreductase</keyword>
<keyword evidence="7" id="KW-1185">Reference proteome</keyword>
<dbReference type="SMART" id="SM00822">
    <property type="entry name" value="PKS_KR"/>
    <property type="match status" value="1"/>
</dbReference>
<evidence type="ECO:0000259" key="5">
    <source>
        <dbReference type="SMART" id="SM00822"/>
    </source>
</evidence>
<evidence type="ECO:0000256" key="1">
    <source>
        <dbReference type="ARBA" id="ARBA00006484"/>
    </source>
</evidence>
<dbReference type="RefSeq" id="WP_093353073.1">
    <property type="nucleotide sequence ID" value="NZ_FOUY01000044.1"/>
</dbReference>
<dbReference type="PRINTS" id="PR00081">
    <property type="entry name" value="GDHRDH"/>
</dbReference>
<evidence type="ECO:0000313" key="6">
    <source>
        <dbReference type="EMBL" id="SFO32108.1"/>
    </source>
</evidence>
<dbReference type="InterPro" id="IPR057326">
    <property type="entry name" value="KR_dom"/>
</dbReference>
<accession>A0A1I5G7S5</accession>
<dbReference type="PANTHER" id="PTHR43391:SF94">
    <property type="entry name" value="OXIDOREDUCTASE-RELATED"/>
    <property type="match status" value="1"/>
</dbReference>
<dbReference type="PRINTS" id="PR00080">
    <property type="entry name" value="SDRFAMILY"/>
</dbReference>
<dbReference type="SUPFAM" id="SSF51735">
    <property type="entry name" value="NAD(P)-binding Rossmann-fold domains"/>
    <property type="match status" value="1"/>
</dbReference>
<evidence type="ECO:0000256" key="2">
    <source>
        <dbReference type="ARBA" id="ARBA00023002"/>
    </source>
</evidence>